<reference evidence="2" key="1">
    <citation type="submission" date="2021-05" db="EMBL/GenBank/DDBJ databases">
        <authorList>
            <person name="Alioto T."/>
            <person name="Alioto T."/>
            <person name="Gomez Garrido J."/>
        </authorList>
    </citation>
    <scope>NUCLEOTIDE SEQUENCE</scope>
</reference>
<feature type="compositionally biased region" description="Polar residues" evidence="1">
    <location>
        <begin position="109"/>
        <end position="119"/>
    </location>
</feature>
<dbReference type="AlphaFoldDB" id="A0A8D8V1R6"/>
<name>A0A8D8V1R6_9HEMI</name>
<accession>A0A8D8V1R6</accession>
<feature type="region of interest" description="Disordered" evidence="1">
    <location>
        <begin position="81"/>
        <end position="119"/>
    </location>
</feature>
<organism evidence="2">
    <name type="scientific">Cacopsylla melanoneura</name>
    <dbReference type="NCBI Taxonomy" id="428564"/>
    <lineage>
        <taxon>Eukaryota</taxon>
        <taxon>Metazoa</taxon>
        <taxon>Ecdysozoa</taxon>
        <taxon>Arthropoda</taxon>
        <taxon>Hexapoda</taxon>
        <taxon>Insecta</taxon>
        <taxon>Pterygota</taxon>
        <taxon>Neoptera</taxon>
        <taxon>Paraneoptera</taxon>
        <taxon>Hemiptera</taxon>
        <taxon>Sternorrhyncha</taxon>
        <taxon>Psylloidea</taxon>
        <taxon>Psyllidae</taxon>
        <taxon>Psyllinae</taxon>
        <taxon>Cacopsylla</taxon>
    </lineage>
</organism>
<sequence length="119" mass="13127">MYIPDNCWNVKSTISISSGLYPAGEKYALSTRARDVSECFCCLDRMFCSRSSNRLSATPPLLVSSVRNCNVFNACSVFPVDRSHSGDSAEKTNVSRRGNKATPELIKATSRQENQNPNV</sequence>
<dbReference type="EMBL" id="HBUF01355781">
    <property type="protein sequence ID" value="CAG6717385.1"/>
    <property type="molecule type" value="Transcribed_RNA"/>
</dbReference>
<dbReference type="EMBL" id="HBUF01355780">
    <property type="protein sequence ID" value="CAG6717382.1"/>
    <property type="molecule type" value="Transcribed_RNA"/>
</dbReference>
<protein>
    <submittedName>
        <fullName evidence="2">Uncharacterized protein</fullName>
    </submittedName>
</protein>
<dbReference type="EMBL" id="HBUF01355782">
    <property type="protein sequence ID" value="CAG6717388.1"/>
    <property type="molecule type" value="Transcribed_RNA"/>
</dbReference>
<proteinExistence type="predicted"/>
<dbReference type="EMBL" id="HBUF01355783">
    <property type="protein sequence ID" value="CAG6717391.1"/>
    <property type="molecule type" value="Transcribed_RNA"/>
</dbReference>
<evidence type="ECO:0000256" key="1">
    <source>
        <dbReference type="SAM" id="MobiDB-lite"/>
    </source>
</evidence>
<feature type="compositionally biased region" description="Basic and acidic residues" evidence="1">
    <location>
        <begin position="81"/>
        <end position="90"/>
    </location>
</feature>
<evidence type="ECO:0000313" key="2">
    <source>
        <dbReference type="EMBL" id="CAG6717385.1"/>
    </source>
</evidence>